<protein>
    <submittedName>
        <fullName evidence="1">Uncharacterized protein</fullName>
    </submittedName>
</protein>
<evidence type="ECO:0000313" key="2">
    <source>
        <dbReference type="Proteomes" id="UP000016887"/>
    </source>
</evidence>
<dbReference type="AlphaFoldDB" id="U3THU2"/>
<dbReference type="Proteomes" id="UP000016887">
    <property type="component" value="Chromosome"/>
</dbReference>
<name>U3THU2_9CREN</name>
<dbReference type="GeneID" id="17110984"/>
<sequence>MAGSGLPEGVWLEFVAAPCGERYTMPLGVIGSGGAWRFRLYPGVGLVKIAESRGWRVDLRLLAPLDPLAFMESYLHRLEERLSYKSGCPEPDFSLGSWYSCSAVREGEEEGVLWFICKGGLKRLVQAPQTPYYRAYGCFVELLVAATKAKAGFREYLGVDIAALGRSFYTCVERSAPERRDLVEAARVALQDLLHAAGEA</sequence>
<organism evidence="1 2">
    <name type="scientific">Aeropyrum camini SY1 = JCM 12091</name>
    <dbReference type="NCBI Taxonomy" id="1198449"/>
    <lineage>
        <taxon>Archaea</taxon>
        <taxon>Thermoproteota</taxon>
        <taxon>Thermoprotei</taxon>
        <taxon>Desulfurococcales</taxon>
        <taxon>Desulfurococcaceae</taxon>
        <taxon>Aeropyrum</taxon>
    </lineage>
</organism>
<reference evidence="1 2" key="1">
    <citation type="journal article" date="2013" name="Appl. Environ. Microbiol.">
        <title>Variation of the Virus-Related Elements within Syntenic Genomes of the Hyperthermophilic Archaeon Aeropyrum.</title>
        <authorList>
            <person name="Daifuku T."/>
            <person name="Yoshida T."/>
            <person name="Kitamura T."/>
            <person name="Kawaichi S."/>
            <person name="Inoue T."/>
            <person name="Nomura K."/>
            <person name="Yoshida Y."/>
            <person name="Kuno S."/>
            <person name="Sako Y."/>
        </authorList>
    </citation>
    <scope>NUCLEOTIDE SEQUENCE [LARGE SCALE GENOMIC DNA]</scope>
    <source>
        <strain evidence="1 2">SY1</strain>
    </source>
</reference>
<dbReference type="RefSeq" id="WP_022542192.1">
    <property type="nucleotide sequence ID" value="NC_022521.1"/>
</dbReference>
<dbReference type="STRING" id="1198449.ACAM_1455"/>
<keyword evidence="2" id="KW-1185">Reference proteome</keyword>
<evidence type="ECO:0000313" key="1">
    <source>
        <dbReference type="EMBL" id="BAN90924.1"/>
    </source>
</evidence>
<dbReference type="KEGG" id="acj:ACAM_1455"/>
<accession>U3THU2</accession>
<dbReference type="EMBL" id="AP012489">
    <property type="protein sequence ID" value="BAN90924.1"/>
    <property type="molecule type" value="Genomic_DNA"/>
</dbReference>
<dbReference type="eggNOG" id="arCOG04458">
    <property type="taxonomic scope" value="Archaea"/>
</dbReference>
<proteinExistence type="predicted"/>
<gene>
    <name evidence="1" type="ORF">ACAM_1455</name>
</gene>